<feature type="domain" description="NADH:quinone oxidoreductase/Mrp antiporter transmembrane" evidence="9">
    <location>
        <begin position="117"/>
        <end position="387"/>
    </location>
</feature>
<evidence type="ECO:0000256" key="7">
    <source>
        <dbReference type="RuleBase" id="RU000320"/>
    </source>
</evidence>
<feature type="transmembrane region" description="Helical" evidence="8">
    <location>
        <begin position="245"/>
        <end position="265"/>
    </location>
</feature>
<feature type="transmembrane region" description="Helical" evidence="8">
    <location>
        <begin position="151"/>
        <end position="170"/>
    </location>
</feature>
<gene>
    <name evidence="10" type="ORF">HNQ38_000771</name>
</gene>
<feature type="transmembrane region" description="Helical" evidence="8">
    <location>
        <begin position="467"/>
        <end position="485"/>
    </location>
</feature>
<dbReference type="GO" id="GO:0042773">
    <property type="term" value="P:ATP synthesis coupled electron transport"/>
    <property type="evidence" value="ECO:0007669"/>
    <property type="project" value="InterPro"/>
</dbReference>
<keyword evidence="3 7" id="KW-0812">Transmembrane</keyword>
<sequence length="598" mass="65952">MMTDTWIHPSAILLAGAVILPCLPKAWRKVFMIMVPLLAFADVLSMQGHNGVFGVMNVMDTTMIFGRVDALSMVFAYIMSLMCIIGTVYGLHVENPVEQSAAWVYVAGSLGVIFCGDYLTLFLFWELMAFSSVFLVWFRRRKESLATGYRYLLVHTAGGLMLLAGIVLRFKATGGDMSFGPIGVGSPQLYTWLILAGFLLNAAVPPLHAWLPDAYAEATVAGAVFMCAFTTKTAVYALARSFAGMEILVPLGVIMALYGVVYAVLENDARRLLAYHIISQVGYMVAGVGIGTQLAINGACAHAFAHILYKGLLFMGCGAVLQMTGTSKFTELGGLYKKMPKTLLFTLIGGLSISAFPLFSGFVTKAMIVAAGFEVENYWAAFLLTLASAGTFLHTGLKVPYFIWFGKNRCSKQTWQRAQDPPKNMQWAMFIAAALCIFVGCYTPYLYDMLPYPQVAAAYHPYSASHIAETLQILLFTALGFFLLLKKLAPEPTISLDLDWFYRKGGRLFYWFARKPVQTADTAVGEAWNREGIVPLMRTARFWSWFDWHVIDTVVDGTARNVRALGGKLRLMQRGKLQTSITYMAVLMALALAFLALP</sequence>
<proteinExistence type="predicted"/>
<evidence type="ECO:0000313" key="10">
    <source>
        <dbReference type="EMBL" id="MBB5142692.1"/>
    </source>
</evidence>
<evidence type="ECO:0000256" key="5">
    <source>
        <dbReference type="ARBA" id="ARBA00023002"/>
    </source>
</evidence>
<dbReference type="PANTHER" id="PTHR42682:SF4">
    <property type="entry name" value="NADH-UBIQUINONE_PLASTOQUINONE"/>
    <property type="match status" value="1"/>
</dbReference>
<comment type="caution">
    <text evidence="10">The sequence shown here is derived from an EMBL/GenBank/DDBJ whole genome shotgun (WGS) entry which is preliminary data.</text>
</comment>
<dbReference type="PRINTS" id="PR01437">
    <property type="entry name" value="NUOXDRDTASE4"/>
</dbReference>
<comment type="subcellular location">
    <subcellularLocation>
        <location evidence="1">Cell membrane</location>
        <topology evidence="1">Multi-pass membrane protein</topology>
    </subcellularLocation>
    <subcellularLocation>
        <location evidence="7">Membrane</location>
        <topology evidence="7">Multi-pass membrane protein</topology>
    </subcellularLocation>
</comment>
<keyword evidence="6 8" id="KW-0472">Membrane</keyword>
<evidence type="ECO:0000256" key="8">
    <source>
        <dbReference type="SAM" id="Phobius"/>
    </source>
</evidence>
<dbReference type="GO" id="GO:0005886">
    <property type="term" value="C:plasma membrane"/>
    <property type="evidence" value="ECO:0007669"/>
    <property type="project" value="UniProtKB-SubCell"/>
</dbReference>
<keyword evidence="5" id="KW-0560">Oxidoreductase</keyword>
<feature type="transmembrane region" description="Helical" evidence="8">
    <location>
        <begin position="302"/>
        <end position="321"/>
    </location>
</feature>
<evidence type="ECO:0000313" key="11">
    <source>
        <dbReference type="Proteomes" id="UP000539075"/>
    </source>
</evidence>
<keyword evidence="11" id="KW-1185">Reference proteome</keyword>
<dbReference type="Gene3D" id="1.20.5.2700">
    <property type="match status" value="1"/>
</dbReference>
<organism evidence="10 11">
    <name type="scientific">Desulfovibrio intestinalis</name>
    <dbReference type="NCBI Taxonomy" id="58621"/>
    <lineage>
        <taxon>Bacteria</taxon>
        <taxon>Pseudomonadati</taxon>
        <taxon>Thermodesulfobacteriota</taxon>
        <taxon>Desulfovibrionia</taxon>
        <taxon>Desulfovibrionales</taxon>
        <taxon>Desulfovibrionaceae</taxon>
        <taxon>Desulfovibrio</taxon>
    </lineage>
</organism>
<dbReference type="InterPro" id="IPR003918">
    <property type="entry name" value="NADH_UbQ_OxRdtase"/>
</dbReference>
<dbReference type="GO" id="GO:0008137">
    <property type="term" value="F:NADH dehydrogenase (ubiquinone) activity"/>
    <property type="evidence" value="ECO:0007669"/>
    <property type="project" value="InterPro"/>
</dbReference>
<feature type="transmembrane region" description="Helical" evidence="8">
    <location>
        <begin position="342"/>
        <end position="359"/>
    </location>
</feature>
<feature type="transmembrane region" description="Helical" evidence="8">
    <location>
        <begin position="6"/>
        <end position="23"/>
    </location>
</feature>
<protein>
    <submittedName>
        <fullName evidence="10">Multicomponent Na+:H+ antiporter subunit D</fullName>
    </submittedName>
</protein>
<evidence type="ECO:0000256" key="1">
    <source>
        <dbReference type="ARBA" id="ARBA00004651"/>
    </source>
</evidence>
<evidence type="ECO:0000256" key="3">
    <source>
        <dbReference type="ARBA" id="ARBA00022692"/>
    </source>
</evidence>
<evidence type="ECO:0000256" key="4">
    <source>
        <dbReference type="ARBA" id="ARBA00022989"/>
    </source>
</evidence>
<evidence type="ECO:0000259" key="9">
    <source>
        <dbReference type="Pfam" id="PF00361"/>
    </source>
</evidence>
<dbReference type="AlphaFoldDB" id="A0A7W8C1F9"/>
<dbReference type="InterPro" id="IPR052175">
    <property type="entry name" value="ComplexI-like_HydComp"/>
</dbReference>
<feature type="transmembrane region" description="Helical" evidence="8">
    <location>
        <begin position="70"/>
        <end position="91"/>
    </location>
</feature>
<feature type="transmembrane region" description="Helical" evidence="8">
    <location>
        <begin position="218"/>
        <end position="239"/>
    </location>
</feature>
<dbReference type="Pfam" id="PF00361">
    <property type="entry name" value="Proton_antipo_M"/>
    <property type="match status" value="1"/>
</dbReference>
<feature type="transmembrane region" description="Helical" evidence="8">
    <location>
        <begin position="190"/>
        <end position="211"/>
    </location>
</feature>
<feature type="transmembrane region" description="Helical" evidence="8">
    <location>
        <begin position="580"/>
        <end position="597"/>
    </location>
</feature>
<reference evidence="10 11" key="1">
    <citation type="submission" date="2020-08" db="EMBL/GenBank/DDBJ databases">
        <title>Genomic Encyclopedia of Type Strains, Phase IV (KMG-IV): sequencing the most valuable type-strain genomes for metagenomic binning, comparative biology and taxonomic classification.</title>
        <authorList>
            <person name="Goeker M."/>
        </authorList>
    </citation>
    <scope>NUCLEOTIDE SEQUENCE [LARGE SCALE GENOMIC DNA]</scope>
    <source>
        <strain evidence="10 11">DSM 11275</strain>
    </source>
</reference>
<dbReference type="PANTHER" id="PTHR42682">
    <property type="entry name" value="HYDROGENASE-4 COMPONENT F"/>
    <property type="match status" value="1"/>
</dbReference>
<feature type="transmembrane region" description="Helical" evidence="8">
    <location>
        <begin position="272"/>
        <end position="296"/>
    </location>
</feature>
<evidence type="ECO:0000256" key="2">
    <source>
        <dbReference type="ARBA" id="ARBA00022475"/>
    </source>
</evidence>
<keyword evidence="2" id="KW-1003">Cell membrane</keyword>
<dbReference type="RefSeq" id="WP_221277797.1">
    <property type="nucleotide sequence ID" value="NZ_JACHGO010000002.1"/>
</dbReference>
<accession>A0A7W8C1F9</accession>
<evidence type="ECO:0000256" key="6">
    <source>
        <dbReference type="ARBA" id="ARBA00023136"/>
    </source>
</evidence>
<feature type="transmembrane region" description="Helical" evidence="8">
    <location>
        <begin position="379"/>
        <end position="406"/>
    </location>
</feature>
<feature type="transmembrane region" description="Helical" evidence="8">
    <location>
        <begin position="100"/>
        <end position="116"/>
    </location>
</feature>
<dbReference type="EMBL" id="JACHGO010000002">
    <property type="protein sequence ID" value="MBB5142692.1"/>
    <property type="molecule type" value="Genomic_DNA"/>
</dbReference>
<dbReference type="Proteomes" id="UP000539075">
    <property type="component" value="Unassembled WGS sequence"/>
</dbReference>
<keyword evidence="4 8" id="KW-1133">Transmembrane helix</keyword>
<name>A0A7W8C1F9_9BACT</name>
<dbReference type="GO" id="GO:0016491">
    <property type="term" value="F:oxidoreductase activity"/>
    <property type="evidence" value="ECO:0007669"/>
    <property type="project" value="UniProtKB-KW"/>
</dbReference>
<feature type="transmembrane region" description="Helical" evidence="8">
    <location>
        <begin position="427"/>
        <end position="447"/>
    </location>
</feature>
<dbReference type="InterPro" id="IPR001750">
    <property type="entry name" value="ND/Mrp_TM"/>
</dbReference>
<dbReference type="NCBIfam" id="NF009310">
    <property type="entry name" value="PRK12668.1"/>
    <property type="match status" value="1"/>
</dbReference>